<reference evidence="2 3" key="1">
    <citation type="submission" date="2019-07" db="EMBL/GenBank/DDBJ databases">
        <title>Whole genome shotgun sequence of Deinococcus cellulosilyticus NBRC 106333.</title>
        <authorList>
            <person name="Hosoyama A."/>
            <person name="Uohara A."/>
            <person name="Ohji S."/>
            <person name="Ichikawa N."/>
        </authorList>
    </citation>
    <scope>NUCLEOTIDE SEQUENCE [LARGE SCALE GENOMIC DNA]</scope>
    <source>
        <strain evidence="2 3">NBRC 106333</strain>
    </source>
</reference>
<keyword evidence="3" id="KW-1185">Reference proteome</keyword>
<name>A0A511MXW7_DEIC1</name>
<dbReference type="Proteomes" id="UP000321306">
    <property type="component" value="Unassembled WGS sequence"/>
</dbReference>
<feature type="signal peptide" evidence="1">
    <location>
        <begin position="1"/>
        <end position="20"/>
    </location>
</feature>
<dbReference type="EMBL" id="BJXB01000003">
    <property type="protein sequence ID" value="GEM45420.1"/>
    <property type="molecule type" value="Genomic_DNA"/>
</dbReference>
<comment type="caution">
    <text evidence="2">The sequence shown here is derived from an EMBL/GenBank/DDBJ whole genome shotgun (WGS) entry which is preliminary data.</text>
</comment>
<protein>
    <submittedName>
        <fullName evidence="2">Uncharacterized protein</fullName>
    </submittedName>
</protein>
<accession>A0A511MXW7</accession>
<gene>
    <name evidence="2" type="ORF">DC3_10550</name>
</gene>
<feature type="chain" id="PRO_5021876652" evidence="1">
    <location>
        <begin position="21"/>
        <end position="148"/>
    </location>
</feature>
<sequence>MTLMKRFLASMLVFSSVAFAAGLDVTASQAAVGIYDSKLTSRVKAPDKRKVVIWAKGLPELKSQYAEVTYDPEARSQTYFLLLKGYSGTLKDLAPKTVRKGMHQNTPVLQISGGMLDGSLLMLQKNTVKVYSSIYVLRFEPDLMKYLK</sequence>
<dbReference type="AlphaFoldDB" id="A0A511MXW7"/>
<proteinExistence type="predicted"/>
<evidence type="ECO:0000313" key="3">
    <source>
        <dbReference type="Proteomes" id="UP000321306"/>
    </source>
</evidence>
<organism evidence="2 3">
    <name type="scientific">Deinococcus cellulosilyticus (strain DSM 18568 / NBRC 106333 / KACC 11606 / 5516J-15)</name>
    <dbReference type="NCBI Taxonomy" id="1223518"/>
    <lineage>
        <taxon>Bacteria</taxon>
        <taxon>Thermotogati</taxon>
        <taxon>Deinococcota</taxon>
        <taxon>Deinococci</taxon>
        <taxon>Deinococcales</taxon>
        <taxon>Deinococcaceae</taxon>
        <taxon>Deinococcus</taxon>
    </lineage>
</organism>
<evidence type="ECO:0000256" key="1">
    <source>
        <dbReference type="SAM" id="SignalP"/>
    </source>
</evidence>
<evidence type="ECO:0000313" key="2">
    <source>
        <dbReference type="EMBL" id="GEM45420.1"/>
    </source>
</evidence>
<keyword evidence="1" id="KW-0732">Signal</keyword>